<dbReference type="GO" id="GO:0019808">
    <property type="term" value="F:polyamine binding"/>
    <property type="evidence" value="ECO:0007669"/>
    <property type="project" value="InterPro"/>
</dbReference>
<dbReference type="AlphaFoldDB" id="A0A520MDZ7"/>
<reference evidence="5 6" key="1">
    <citation type="submission" date="2019-02" db="EMBL/GenBank/DDBJ databases">
        <title>Prokaryotic population dynamics and viral predation in marine succession experiment using metagenomics: the confinement effect.</title>
        <authorList>
            <person name="Haro-Moreno J.M."/>
            <person name="Rodriguez-Valera F."/>
            <person name="Lopez-Perez M."/>
        </authorList>
    </citation>
    <scope>NUCLEOTIDE SEQUENCE [LARGE SCALE GENOMIC DNA]</scope>
    <source>
        <strain evidence="5">MED-G170</strain>
    </source>
</reference>
<dbReference type="EMBL" id="SHBP01000011">
    <property type="protein sequence ID" value="RZO19447.1"/>
    <property type="molecule type" value="Genomic_DNA"/>
</dbReference>
<keyword evidence="3" id="KW-0732">Signal</keyword>
<name>A0A520MDZ7_9GAMM</name>
<comment type="caution">
    <text evidence="5">The sequence shown here is derived from an EMBL/GenBank/DDBJ whole genome shotgun (WGS) entry which is preliminary data.</text>
</comment>
<dbReference type="Gene3D" id="3.40.190.10">
    <property type="entry name" value="Periplasmic binding protein-like II"/>
    <property type="match status" value="1"/>
</dbReference>
<evidence type="ECO:0000256" key="1">
    <source>
        <dbReference type="ARBA" id="ARBA00004418"/>
    </source>
</evidence>
<protein>
    <submittedName>
        <fullName evidence="5">Extracellular solute-binding protein</fullName>
    </submittedName>
</protein>
<keyword evidence="2" id="KW-0813">Transport</keyword>
<proteinExistence type="predicted"/>
<evidence type="ECO:0000256" key="4">
    <source>
        <dbReference type="ARBA" id="ARBA00022764"/>
    </source>
</evidence>
<organism evidence="5 6">
    <name type="scientific">SAR92 clade bacterium</name>
    <dbReference type="NCBI Taxonomy" id="2315479"/>
    <lineage>
        <taxon>Bacteria</taxon>
        <taxon>Pseudomonadati</taxon>
        <taxon>Pseudomonadota</taxon>
        <taxon>Gammaproteobacteria</taxon>
        <taxon>Cellvibrionales</taxon>
        <taxon>Porticoccaceae</taxon>
        <taxon>SAR92 clade</taxon>
    </lineage>
</organism>
<dbReference type="InterPro" id="IPR001188">
    <property type="entry name" value="Sperm_putr-bd"/>
</dbReference>
<evidence type="ECO:0000256" key="3">
    <source>
        <dbReference type="ARBA" id="ARBA00022729"/>
    </source>
</evidence>
<keyword evidence="4" id="KW-0574">Periplasm</keyword>
<dbReference type="PANTHER" id="PTHR30222">
    <property type="entry name" value="SPERMIDINE/PUTRESCINE-BINDING PERIPLASMIC PROTEIN"/>
    <property type="match status" value="1"/>
</dbReference>
<dbReference type="SUPFAM" id="SSF53850">
    <property type="entry name" value="Periplasmic binding protein-like II"/>
    <property type="match status" value="1"/>
</dbReference>
<dbReference type="Proteomes" id="UP000315889">
    <property type="component" value="Unassembled WGS sequence"/>
</dbReference>
<dbReference type="PANTHER" id="PTHR30222:SF12">
    <property type="entry name" value="NORSPERMIDINE SENSOR"/>
    <property type="match status" value="1"/>
</dbReference>
<dbReference type="PRINTS" id="PR00909">
    <property type="entry name" value="SPERMDNBNDNG"/>
</dbReference>
<accession>A0A520MDZ7</accession>
<gene>
    <name evidence="5" type="ORF">EVB03_07620</name>
</gene>
<dbReference type="GO" id="GO:0015846">
    <property type="term" value="P:polyamine transport"/>
    <property type="evidence" value="ECO:0007669"/>
    <property type="project" value="InterPro"/>
</dbReference>
<feature type="non-terminal residue" evidence="5">
    <location>
        <position position="169"/>
    </location>
</feature>
<evidence type="ECO:0000313" key="5">
    <source>
        <dbReference type="EMBL" id="RZO19447.1"/>
    </source>
</evidence>
<evidence type="ECO:0000313" key="6">
    <source>
        <dbReference type="Proteomes" id="UP000315889"/>
    </source>
</evidence>
<comment type="subcellular location">
    <subcellularLocation>
        <location evidence="1">Periplasm</location>
    </subcellularLocation>
</comment>
<dbReference type="Pfam" id="PF01547">
    <property type="entry name" value="SBP_bac_1"/>
    <property type="match status" value="1"/>
</dbReference>
<evidence type="ECO:0000256" key="2">
    <source>
        <dbReference type="ARBA" id="ARBA00022448"/>
    </source>
</evidence>
<sequence length="169" mass="18899">MLTSQKTHRLLQHLAQWILLGLIIIANPILATPSEQDLIDAAKGTPKQLNIYNWADYINPEAITDFEAEFGIDVTYDIYDSSEIVDTKLMTGGSGYDVVVHASSFTSRLANLGIFHPVDFDRLPNWNHLDPVLVNAANEKYSNSLQGVPFFWGTTGITYNVDMIKARMP</sequence>
<dbReference type="GO" id="GO:0042597">
    <property type="term" value="C:periplasmic space"/>
    <property type="evidence" value="ECO:0007669"/>
    <property type="project" value="UniProtKB-SubCell"/>
</dbReference>
<dbReference type="InterPro" id="IPR006059">
    <property type="entry name" value="SBP"/>
</dbReference>